<feature type="transmembrane region" description="Helical" evidence="8">
    <location>
        <begin position="12"/>
        <end position="35"/>
    </location>
</feature>
<evidence type="ECO:0000256" key="7">
    <source>
        <dbReference type="ARBA" id="ARBA00023136"/>
    </source>
</evidence>
<evidence type="ECO:0000256" key="5">
    <source>
        <dbReference type="ARBA" id="ARBA00022692"/>
    </source>
</evidence>
<feature type="transmembrane region" description="Helical" evidence="8">
    <location>
        <begin position="101"/>
        <end position="128"/>
    </location>
</feature>
<dbReference type="Proteomes" id="UP000242447">
    <property type="component" value="Chromosome"/>
</dbReference>
<dbReference type="CDD" id="cd06261">
    <property type="entry name" value="TM_PBP2"/>
    <property type="match status" value="2"/>
</dbReference>
<keyword evidence="5 8" id="KW-0812">Transmembrane</keyword>
<comment type="similarity">
    <text evidence="2">Belongs to the binding-protein-dependent transport system permease family. CysTW subfamily.</text>
</comment>
<dbReference type="Pfam" id="PF00528">
    <property type="entry name" value="BPD_transp_1"/>
    <property type="match status" value="2"/>
</dbReference>
<keyword evidence="7 8" id="KW-0472">Membrane</keyword>
<keyword evidence="6 8" id="KW-1133">Transmembrane helix</keyword>
<feature type="transmembrane region" description="Helical" evidence="8">
    <location>
        <begin position="483"/>
        <end position="504"/>
    </location>
</feature>
<dbReference type="GO" id="GO:0005886">
    <property type="term" value="C:plasma membrane"/>
    <property type="evidence" value="ECO:0007669"/>
    <property type="project" value="UniProtKB-SubCell"/>
</dbReference>
<evidence type="ECO:0000256" key="8">
    <source>
        <dbReference type="RuleBase" id="RU363032"/>
    </source>
</evidence>
<dbReference type="InterPro" id="IPR000515">
    <property type="entry name" value="MetI-like"/>
</dbReference>
<evidence type="ECO:0000256" key="4">
    <source>
        <dbReference type="ARBA" id="ARBA00022475"/>
    </source>
</evidence>
<keyword evidence="3 8" id="KW-0813">Transport</keyword>
<feature type="transmembrane region" description="Helical" evidence="8">
    <location>
        <begin position="71"/>
        <end position="94"/>
    </location>
</feature>
<name>A0A1W6NW56_9RHOB</name>
<dbReference type="PANTHER" id="PTHR42929:SF5">
    <property type="entry name" value="ABC TRANSPORTER PERMEASE PROTEIN"/>
    <property type="match status" value="1"/>
</dbReference>
<dbReference type="EMBL" id="CP019937">
    <property type="protein sequence ID" value="ARO13441.1"/>
    <property type="molecule type" value="Genomic_DNA"/>
</dbReference>
<feature type="transmembrane region" description="Helical" evidence="8">
    <location>
        <begin position="148"/>
        <end position="171"/>
    </location>
</feature>
<sequence length="570" mass="60859">MISQRNIGRGLATPVTLVLIAAFAVPMAVVMLLSLHGYSDPFGPLFRTPSAAQYATVLGDFFYLKVVLETLLLAGGVTVVSVLLGYPLALWLVSVPARWRALAFVVILIPLLTNVVVRSLGIVLLLAPDGILNGVLGWFGIGPFRGMLYNYGAVCVALAQVFMPYVVLALYDVLQGTSPRVHEAAESLGASPSMVFWTVRFPMALPGLRAGIVVVFLMASTAYVSATILGGGRVLTSGMLVYREAIVNLNYPVAAALTLVMTLASLGFSGVVLLVFRRLTPWVNNAGGQGRAAATLPALPIALVRTMDVVGPILSKVLLAAAILLLLLPLYLVVMQSFNDVPQASSAKFMGFTLKWYQLVLENGNYTAAFLNSVRLAIGSTLVALAVSIPAAFALVRFRFPGISGLAVFWALPLSLPGVAIGVGMLQLLSIFFRLPPFLGLLAVHVVIVIPFCISLLVASVMQLDRSQEEAAASLGANAVQRFFRIILPGLAPGIAAASIMAFLTSFGEVTVTSFLTTARMTTLPVRIYADSTFMLEPTIHAVSAMTMLLTLIALFVLNKFLRLDRLYAR</sequence>
<evidence type="ECO:0000256" key="6">
    <source>
        <dbReference type="ARBA" id="ARBA00022989"/>
    </source>
</evidence>
<evidence type="ECO:0000313" key="11">
    <source>
        <dbReference type="Proteomes" id="UP000242447"/>
    </source>
</evidence>
<evidence type="ECO:0000259" key="9">
    <source>
        <dbReference type="PROSITE" id="PS50928"/>
    </source>
</evidence>
<feature type="domain" description="ABC transmembrane type-1" evidence="9">
    <location>
        <begin position="67"/>
        <end position="272"/>
    </location>
</feature>
<dbReference type="PANTHER" id="PTHR42929">
    <property type="entry name" value="INNER MEMBRANE ABC TRANSPORTER PERMEASE PROTEIN YDCU-RELATED-RELATED"/>
    <property type="match status" value="1"/>
</dbReference>
<dbReference type="PROSITE" id="PS50928">
    <property type="entry name" value="ABC_TM1"/>
    <property type="match status" value="2"/>
</dbReference>
<reference evidence="10 11" key="1">
    <citation type="submission" date="2017-02" db="EMBL/GenBank/DDBJ databases">
        <title>Ketogulonicigenium robustum SPU B003 Genome sequencing and assembly.</title>
        <authorList>
            <person name="Li Y."/>
            <person name="Liu L."/>
            <person name="Wang C."/>
            <person name="Zhang M."/>
            <person name="Zhang T."/>
            <person name="Zhang Y."/>
        </authorList>
    </citation>
    <scope>NUCLEOTIDE SEQUENCE [LARGE SCALE GENOMIC DNA]</scope>
    <source>
        <strain evidence="10 11">SPU_B003</strain>
    </source>
</reference>
<feature type="domain" description="ABC transmembrane type-1" evidence="9">
    <location>
        <begin position="370"/>
        <end position="558"/>
    </location>
</feature>
<evidence type="ECO:0000313" key="10">
    <source>
        <dbReference type="EMBL" id="ARO13441.1"/>
    </source>
</evidence>
<evidence type="ECO:0000256" key="3">
    <source>
        <dbReference type="ARBA" id="ARBA00022448"/>
    </source>
</evidence>
<keyword evidence="11" id="KW-1185">Reference proteome</keyword>
<dbReference type="OrthoDB" id="9807047at2"/>
<gene>
    <name evidence="10" type="ORF">BVG79_00081</name>
</gene>
<feature type="transmembrane region" description="Helical" evidence="8">
    <location>
        <begin position="540"/>
        <end position="562"/>
    </location>
</feature>
<evidence type="ECO:0000256" key="2">
    <source>
        <dbReference type="ARBA" id="ARBA00007069"/>
    </source>
</evidence>
<keyword evidence="4" id="KW-1003">Cell membrane</keyword>
<proteinExistence type="inferred from homology"/>
<feature type="transmembrane region" description="Helical" evidence="8">
    <location>
        <begin position="408"/>
        <end position="432"/>
    </location>
</feature>
<feature type="transmembrane region" description="Helical" evidence="8">
    <location>
        <begin position="210"/>
        <end position="231"/>
    </location>
</feature>
<dbReference type="GO" id="GO:0055085">
    <property type="term" value="P:transmembrane transport"/>
    <property type="evidence" value="ECO:0007669"/>
    <property type="project" value="InterPro"/>
</dbReference>
<dbReference type="InterPro" id="IPR035906">
    <property type="entry name" value="MetI-like_sf"/>
</dbReference>
<feature type="transmembrane region" description="Helical" evidence="8">
    <location>
        <begin position="376"/>
        <end position="396"/>
    </location>
</feature>
<feature type="transmembrane region" description="Helical" evidence="8">
    <location>
        <begin position="251"/>
        <end position="276"/>
    </location>
</feature>
<feature type="transmembrane region" description="Helical" evidence="8">
    <location>
        <begin position="313"/>
        <end position="334"/>
    </location>
</feature>
<dbReference type="STRING" id="92947.BVG79_00081"/>
<feature type="transmembrane region" description="Helical" evidence="8">
    <location>
        <begin position="438"/>
        <end position="462"/>
    </location>
</feature>
<dbReference type="Gene3D" id="1.10.3720.10">
    <property type="entry name" value="MetI-like"/>
    <property type="match status" value="2"/>
</dbReference>
<dbReference type="KEGG" id="kro:BVG79_00081"/>
<dbReference type="AlphaFoldDB" id="A0A1W6NW56"/>
<accession>A0A1W6NW56</accession>
<evidence type="ECO:0000256" key="1">
    <source>
        <dbReference type="ARBA" id="ARBA00004651"/>
    </source>
</evidence>
<organism evidence="10 11">
    <name type="scientific">Ketogulonicigenium robustum</name>
    <dbReference type="NCBI Taxonomy" id="92947"/>
    <lineage>
        <taxon>Bacteria</taxon>
        <taxon>Pseudomonadati</taxon>
        <taxon>Pseudomonadota</taxon>
        <taxon>Alphaproteobacteria</taxon>
        <taxon>Rhodobacterales</taxon>
        <taxon>Roseobacteraceae</taxon>
        <taxon>Ketogulonicigenium</taxon>
    </lineage>
</organism>
<dbReference type="SUPFAM" id="SSF161098">
    <property type="entry name" value="MetI-like"/>
    <property type="match status" value="2"/>
</dbReference>
<comment type="subcellular location">
    <subcellularLocation>
        <location evidence="1 8">Cell membrane</location>
        <topology evidence="1 8">Multi-pass membrane protein</topology>
    </subcellularLocation>
</comment>
<protein>
    <submittedName>
        <fullName evidence="10">ABC transporter permease protein</fullName>
    </submittedName>
</protein>